<dbReference type="InterPro" id="IPR036565">
    <property type="entry name" value="Mur-like_cat_sf"/>
</dbReference>
<dbReference type="KEGG" id="mcui:G8O30_14700"/>
<keyword evidence="18" id="KW-1185">Reference proteome</keyword>
<feature type="binding site" evidence="12">
    <location>
        <position position="183"/>
    </location>
    <ligand>
        <name>UDP-N-acetyl-alpha-D-muramoyl-L-alanyl-D-glutamate</name>
        <dbReference type="ChEBI" id="CHEBI:83900"/>
    </ligand>
</feature>
<comment type="pathway">
    <text evidence="1 12 13">Cell wall biogenesis; peptidoglycan biosynthesis.</text>
</comment>
<gene>
    <name evidence="12" type="primary">murE</name>
    <name evidence="17" type="ORF">G8O30_14700</name>
</gene>
<dbReference type="SUPFAM" id="SSF53623">
    <property type="entry name" value="MurD-like peptide ligases, catalytic domain"/>
    <property type="match status" value="1"/>
</dbReference>
<evidence type="ECO:0000256" key="5">
    <source>
        <dbReference type="ARBA" id="ARBA00022618"/>
    </source>
</evidence>
<dbReference type="Gene3D" id="3.90.190.20">
    <property type="entry name" value="Mur ligase, C-terminal domain"/>
    <property type="match status" value="1"/>
</dbReference>
<feature type="binding site" evidence="12">
    <location>
        <begin position="109"/>
        <end position="115"/>
    </location>
    <ligand>
        <name>ATP</name>
        <dbReference type="ChEBI" id="CHEBI:30616"/>
    </ligand>
</feature>
<keyword evidence="11 12" id="KW-0961">Cell wall biogenesis/degradation</keyword>
<keyword evidence="10 12" id="KW-0131">Cell cycle</keyword>
<evidence type="ECO:0000256" key="13">
    <source>
        <dbReference type="RuleBase" id="RU004135"/>
    </source>
</evidence>
<dbReference type="NCBIfam" id="NF001126">
    <property type="entry name" value="PRK00139.1-4"/>
    <property type="match status" value="1"/>
</dbReference>
<keyword evidence="12" id="KW-0460">Magnesium</keyword>
<comment type="function">
    <text evidence="12">Catalyzes the addition of an amino acid to the nucleotide precursor UDP-N-acetylmuramoyl-L-alanyl-D-glutamate (UMAG) in the biosynthesis of bacterial cell-wall peptidoglycan.</text>
</comment>
<dbReference type="HAMAP" id="MF_00208">
    <property type="entry name" value="MurE"/>
    <property type="match status" value="1"/>
</dbReference>
<dbReference type="EC" id="6.3.2.-" evidence="12"/>
<accession>A0A7S8CDU0</accession>
<dbReference type="EMBL" id="CP049742">
    <property type="protein sequence ID" value="QPC48087.1"/>
    <property type="molecule type" value="Genomic_DNA"/>
</dbReference>
<evidence type="ECO:0000256" key="1">
    <source>
        <dbReference type="ARBA" id="ARBA00004752"/>
    </source>
</evidence>
<evidence type="ECO:0000259" key="16">
    <source>
        <dbReference type="Pfam" id="PF08245"/>
    </source>
</evidence>
<evidence type="ECO:0000256" key="9">
    <source>
        <dbReference type="ARBA" id="ARBA00022984"/>
    </source>
</evidence>
<dbReference type="PANTHER" id="PTHR23135:SF4">
    <property type="entry name" value="UDP-N-ACETYLMURAMOYL-L-ALANYL-D-GLUTAMATE--2,6-DIAMINOPIMELATE LIGASE MURE HOMOLOG, CHLOROPLASTIC"/>
    <property type="match status" value="1"/>
</dbReference>
<dbReference type="Gene3D" id="3.40.1390.10">
    <property type="entry name" value="MurE/MurF, N-terminal domain"/>
    <property type="match status" value="1"/>
</dbReference>
<feature type="binding site" evidence="12">
    <location>
        <begin position="151"/>
        <end position="152"/>
    </location>
    <ligand>
        <name>UDP-N-acetyl-alpha-D-muramoyl-L-alanyl-D-glutamate</name>
        <dbReference type="ChEBI" id="CHEBI:83900"/>
    </ligand>
</feature>
<feature type="binding site" evidence="12">
    <location>
        <position position="30"/>
    </location>
    <ligand>
        <name>UDP-N-acetyl-alpha-D-muramoyl-L-alanyl-D-glutamate</name>
        <dbReference type="ChEBI" id="CHEBI:83900"/>
    </ligand>
</feature>
<evidence type="ECO:0000256" key="7">
    <source>
        <dbReference type="ARBA" id="ARBA00022840"/>
    </source>
</evidence>
<sequence>MDVQEFINGLEILNTSYPSPHTILGVANDSREVKEGYAFVAVKGYTSDGHNFIKDAIRNGASLIIGEESSHSLSVPYIQVKNSRKALGILACNFYQTNQSTKKFIGVTGTNGKTTTTYIIHYLLKECGISSSLIGTIENVINGEASQSTNTTPDSLELHRMIASSHDDVIVMEVSSHGLSQDRLEGIEFDIGVFTNLEQEHLDYHGSMEEYFNTKFQLFEKLKDYGVAVINVESSWGEKVEEQLIHSNKKVITVGLSTSSTIQLVKTEDCLPSDVYIREDFERSKFHFTMPGIHNLINATLSYGVARSIGLNKQQIYEGLQSFTGVNGRFEIYATSNGATVVIDYAHTAEAFFHCLTTAKQCGAKKITHIFGFRGDRDQKKRPEMLSVSSELSHHIILTLDDLNSVPQDEMTAYLKEQQQNIQSASTDVIPDRTLAIKKAMESASKEDWVFITGKGHERYKQTFSLSTNSDRETVEYVLAIKEKGVQK</sequence>
<keyword evidence="4 12" id="KW-0436">Ligase</keyword>
<evidence type="ECO:0000259" key="15">
    <source>
        <dbReference type="Pfam" id="PF02875"/>
    </source>
</evidence>
<dbReference type="InterPro" id="IPR000713">
    <property type="entry name" value="Mur_ligase_N"/>
</dbReference>
<keyword evidence="6 12" id="KW-0547">Nucleotide-binding</keyword>
<dbReference type="Pfam" id="PF08245">
    <property type="entry name" value="Mur_ligase_M"/>
    <property type="match status" value="1"/>
</dbReference>
<dbReference type="RefSeq" id="WP_239672768.1">
    <property type="nucleotide sequence ID" value="NZ_CP049742.1"/>
</dbReference>
<dbReference type="GO" id="GO:0051301">
    <property type="term" value="P:cell division"/>
    <property type="evidence" value="ECO:0007669"/>
    <property type="project" value="UniProtKB-KW"/>
</dbReference>
<evidence type="ECO:0000256" key="2">
    <source>
        <dbReference type="ARBA" id="ARBA00005898"/>
    </source>
</evidence>
<dbReference type="AlphaFoldDB" id="A0A7S8CDU0"/>
<keyword evidence="5 12" id="KW-0132">Cell division</keyword>
<evidence type="ECO:0000256" key="11">
    <source>
        <dbReference type="ARBA" id="ARBA00023316"/>
    </source>
</evidence>
<keyword evidence="8 12" id="KW-0133">Cell shape</keyword>
<evidence type="ECO:0000256" key="4">
    <source>
        <dbReference type="ARBA" id="ARBA00022598"/>
    </source>
</evidence>
<dbReference type="SUPFAM" id="SSF53244">
    <property type="entry name" value="MurD-like peptide ligases, peptide-binding domain"/>
    <property type="match status" value="1"/>
</dbReference>
<feature type="domain" description="Mur ligase C-terminal" evidence="15">
    <location>
        <begin position="328"/>
        <end position="456"/>
    </location>
</feature>
<dbReference type="Pfam" id="PF01225">
    <property type="entry name" value="Mur_ligase"/>
    <property type="match status" value="1"/>
</dbReference>
<keyword evidence="7 12" id="KW-0067">ATP-binding</keyword>
<feature type="binding site" evidence="12">
    <location>
        <position position="181"/>
    </location>
    <ligand>
        <name>UDP-N-acetyl-alpha-D-muramoyl-L-alanyl-D-glutamate</name>
        <dbReference type="ChEBI" id="CHEBI:83900"/>
    </ligand>
</feature>
<evidence type="ECO:0000259" key="14">
    <source>
        <dbReference type="Pfam" id="PF01225"/>
    </source>
</evidence>
<comment type="PTM">
    <text evidence="12">Carboxylation is probably crucial for Mg(2+) binding and, consequently, for the gamma-phosphate positioning of ATP.</text>
</comment>
<proteinExistence type="inferred from homology"/>
<dbReference type="GO" id="GO:0000287">
    <property type="term" value="F:magnesium ion binding"/>
    <property type="evidence" value="ECO:0007669"/>
    <property type="project" value="UniProtKB-UniRule"/>
</dbReference>
<name>A0A7S8CDU0_9BACI</name>
<evidence type="ECO:0000313" key="17">
    <source>
        <dbReference type="EMBL" id="QPC48087.1"/>
    </source>
</evidence>
<dbReference type="Proteomes" id="UP000593626">
    <property type="component" value="Chromosome"/>
</dbReference>
<dbReference type="InterPro" id="IPR035911">
    <property type="entry name" value="MurE/MurF_N"/>
</dbReference>
<feature type="binding site" evidence="12">
    <location>
        <position position="150"/>
    </location>
    <ligand>
        <name>UDP-N-acetyl-alpha-D-muramoyl-L-alanyl-D-glutamate</name>
        <dbReference type="ChEBI" id="CHEBI:83900"/>
    </ligand>
</feature>
<dbReference type="Pfam" id="PF02875">
    <property type="entry name" value="Mur_ligase_C"/>
    <property type="match status" value="1"/>
</dbReference>
<evidence type="ECO:0000313" key="18">
    <source>
        <dbReference type="Proteomes" id="UP000593626"/>
    </source>
</evidence>
<dbReference type="PANTHER" id="PTHR23135">
    <property type="entry name" value="MUR LIGASE FAMILY MEMBER"/>
    <property type="match status" value="1"/>
</dbReference>
<dbReference type="InterPro" id="IPR005761">
    <property type="entry name" value="UDP-N-AcMur-Glu-dNH2Pim_ligase"/>
</dbReference>
<feature type="domain" description="Mur ligase central" evidence="16">
    <location>
        <begin position="107"/>
        <end position="305"/>
    </location>
</feature>
<dbReference type="InterPro" id="IPR036615">
    <property type="entry name" value="Mur_ligase_C_dom_sf"/>
</dbReference>
<dbReference type="UniPathway" id="UPA00219"/>
<protein>
    <recommendedName>
        <fullName evidence="12">UDP-N-acetylmuramyl-tripeptide synthetase</fullName>
        <ecNumber evidence="12">6.3.2.-</ecNumber>
    </recommendedName>
    <alternativeName>
        <fullName evidence="12">UDP-MurNAc-tripeptide synthetase</fullName>
    </alternativeName>
</protein>
<dbReference type="SUPFAM" id="SSF63418">
    <property type="entry name" value="MurE/MurF N-terminal domain"/>
    <property type="match status" value="1"/>
</dbReference>
<dbReference type="InterPro" id="IPR018109">
    <property type="entry name" value="Folylpolyglutamate_synth_CS"/>
</dbReference>
<feature type="binding site" evidence="12">
    <location>
        <position position="175"/>
    </location>
    <ligand>
        <name>UDP-N-acetyl-alpha-D-muramoyl-L-alanyl-D-glutamate</name>
        <dbReference type="ChEBI" id="CHEBI:83900"/>
    </ligand>
</feature>
<dbReference type="GO" id="GO:0008360">
    <property type="term" value="P:regulation of cell shape"/>
    <property type="evidence" value="ECO:0007669"/>
    <property type="project" value="UniProtKB-KW"/>
</dbReference>
<reference evidence="17 18" key="1">
    <citation type="submission" date="2019-07" db="EMBL/GenBank/DDBJ databases">
        <title>Genome sequence of 2 isolates from Red Sea Mangroves.</title>
        <authorList>
            <person name="Sefrji F."/>
            <person name="Michoud G."/>
            <person name="Merlino G."/>
            <person name="Daffonchio D."/>
        </authorList>
    </citation>
    <scope>NUCLEOTIDE SEQUENCE [LARGE SCALE GENOMIC DNA]</scope>
    <source>
        <strain evidence="17 18">R1DC41</strain>
    </source>
</reference>
<feature type="modified residue" description="N6-carboxylysine" evidence="12">
    <location>
        <position position="215"/>
    </location>
</feature>
<dbReference type="GO" id="GO:0005524">
    <property type="term" value="F:ATP binding"/>
    <property type="evidence" value="ECO:0007669"/>
    <property type="project" value="UniProtKB-UniRule"/>
</dbReference>
<comment type="cofactor">
    <cofactor evidence="12">
        <name>Mg(2+)</name>
        <dbReference type="ChEBI" id="CHEBI:18420"/>
    </cofactor>
</comment>
<dbReference type="GO" id="GO:0004326">
    <property type="term" value="F:tetrahydrofolylpolyglutamate synthase activity"/>
    <property type="evidence" value="ECO:0007669"/>
    <property type="project" value="InterPro"/>
</dbReference>
<keyword evidence="3 12" id="KW-0963">Cytoplasm</keyword>
<feature type="domain" description="Mur ligase N-terminal catalytic" evidence="14">
    <location>
        <begin position="23"/>
        <end position="95"/>
    </location>
</feature>
<comment type="caution">
    <text evidence="12">Lacks conserved residue(s) required for the propagation of feature annotation.</text>
</comment>
<dbReference type="PROSITE" id="PS01011">
    <property type="entry name" value="FOLYLPOLYGLU_SYNT_1"/>
    <property type="match status" value="1"/>
</dbReference>
<evidence type="ECO:0000256" key="3">
    <source>
        <dbReference type="ARBA" id="ARBA00022490"/>
    </source>
</evidence>
<evidence type="ECO:0000256" key="12">
    <source>
        <dbReference type="HAMAP-Rule" id="MF_00208"/>
    </source>
</evidence>
<evidence type="ECO:0000256" key="10">
    <source>
        <dbReference type="ARBA" id="ARBA00023306"/>
    </source>
</evidence>
<dbReference type="NCBIfam" id="TIGR01085">
    <property type="entry name" value="murE"/>
    <property type="match status" value="1"/>
</dbReference>
<keyword evidence="9 12" id="KW-0573">Peptidoglycan synthesis</keyword>
<comment type="subcellular location">
    <subcellularLocation>
        <location evidence="12 13">Cytoplasm</location>
    </subcellularLocation>
</comment>
<evidence type="ECO:0000256" key="8">
    <source>
        <dbReference type="ARBA" id="ARBA00022960"/>
    </source>
</evidence>
<dbReference type="GO" id="GO:0071555">
    <property type="term" value="P:cell wall organization"/>
    <property type="evidence" value="ECO:0007669"/>
    <property type="project" value="UniProtKB-KW"/>
</dbReference>
<dbReference type="Gene3D" id="3.40.1190.10">
    <property type="entry name" value="Mur-like, catalytic domain"/>
    <property type="match status" value="1"/>
</dbReference>
<dbReference type="InterPro" id="IPR004101">
    <property type="entry name" value="Mur_ligase_C"/>
</dbReference>
<evidence type="ECO:0000256" key="6">
    <source>
        <dbReference type="ARBA" id="ARBA00022741"/>
    </source>
</evidence>
<comment type="similarity">
    <text evidence="2 12">Belongs to the MurCDEF family. MurE subfamily.</text>
</comment>
<dbReference type="InterPro" id="IPR013221">
    <property type="entry name" value="Mur_ligase_cen"/>
</dbReference>
<dbReference type="GO" id="GO:0009252">
    <property type="term" value="P:peptidoglycan biosynthetic process"/>
    <property type="evidence" value="ECO:0007669"/>
    <property type="project" value="UniProtKB-UniRule"/>
</dbReference>
<organism evidence="17 18">
    <name type="scientific">Mangrovibacillus cuniculi</name>
    <dbReference type="NCBI Taxonomy" id="2593652"/>
    <lineage>
        <taxon>Bacteria</taxon>
        <taxon>Bacillati</taxon>
        <taxon>Bacillota</taxon>
        <taxon>Bacilli</taxon>
        <taxon>Bacillales</taxon>
        <taxon>Bacillaceae</taxon>
        <taxon>Mangrovibacillus</taxon>
    </lineage>
</organism>
<dbReference type="GO" id="GO:0005737">
    <property type="term" value="C:cytoplasm"/>
    <property type="evidence" value="ECO:0007669"/>
    <property type="project" value="UniProtKB-SubCell"/>
</dbReference>